<dbReference type="EMBL" id="CVOU01000007">
    <property type="protein sequence ID" value="CRI19161.1"/>
    <property type="molecule type" value="Genomic_DNA"/>
</dbReference>
<comment type="caution">
    <text evidence="5">The sequence shown here is derived from an EMBL/GenBank/DDBJ whole genome shotgun (WGS) entry which is preliminary data.</text>
</comment>
<dbReference type="InterPro" id="IPR003439">
    <property type="entry name" value="ABC_transporter-like_ATP-bd"/>
</dbReference>
<evidence type="ECO:0000313" key="5">
    <source>
        <dbReference type="EMBL" id="CRI19161.1"/>
    </source>
</evidence>
<dbReference type="PROSITE" id="PS50893">
    <property type="entry name" value="ABC_TRANSPORTER_2"/>
    <property type="match status" value="1"/>
</dbReference>
<keyword evidence="2" id="KW-0547">Nucleotide-binding</keyword>
<evidence type="ECO:0000313" key="6">
    <source>
        <dbReference type="Proteomes" id="UP000236509"/>
    </source>
</evidence>
<dbReference type="Gene3D" id="3.40.50.300">
    <property type="entry name" value="P-loop containing nucleotide triphosphate hydrolases"/>
    <property type="match status" value="1"/>
</dbReference>
<organism evidence="5 6">
    <name type="scientific">Staphylococcus argenteus</name>
    <dbReference type="NCBI Taxonomy" id="985002"/>
    <lineage>
        <taxon>Bacteria</taxon>
        <taxon>Bacillati</taxon>
        <taxon>Bacillota</taxon>
        <taxon>Bacilli</taxon>
        <taxon>Bacillales</taxon>
        <taxon>Staphylococcaceae</taxon>
        <taxon>Staphylococcus</taxon>
    </lineage>
</organism>
<dbReference type="SMART" id="SM00382">
    <property type="entry name" value="AAA"/>
    <property type="match status" value="1"/>
</dbReference>
<dbReference type="InterPro" id="IPR017871">
    <property type="entry name" value="ABC_transporter-like_CS"/>
</dbReference>
<evidence type="ECO:0000256" key="2">
    <source>
        <dbReference type="ARBA" id="ARBA00022741"/>
    </source>
</evidence>
<dbReference type="InterPro" id="IPR027417">
    <property type="entry name" value="P-loop_NTPase"/>
</dbReference>
<dbReference type="Pfam" id="PF00005">
    <property type="entry name" value="ABC_tran"/>
    <property type="match status" value="1"/>
</dbReference>
<dbReference type="GO" id="GO:0016887">
    <property type="term" value="F:ATP hydrolysis activity"/>
    <property type="evidence" value="ECO:0007669"/>
    <property type="project" value="InterPro"/>
</dbReference>
<keyword evidence="3 5" id="KW-0067">ATP-binding</keyword>
<dbReference type="Proteomes" id="UP000236509">
    <property type="component" value="Unassembled WGS sequence"/>
</dbReference>
<protein>
    <submittedName>
        <fullName evidence="5">ABC transporter, ATP-binding protein</fullName>
    </submittedName>
</protein>
<dbReference type="SUPFAM" id="SSF52540">
    <property type="entry name" value="P-loop containing nucleoside triphosphate hydrolases"/>
    <property type="match status" value="1"/>
</dbReference>
<evidence type="ECO:0000256" key="1">
    <source>
        <dbReference type="ARBA" id="ARBA00022448"/>
    </source>
</evidence>
<dbReference type="InterPro" id="IPR003593">
    <property type="entry name" value="AAA+_ATPase"/>
</dbReference>
<reference evidence="5 6" key="1">
    <citation type="submission" date="2015-04" db="EMBL/GenBank/DDBJ databases">
        <authorList>
            <person name="Cao L."/>
            <person name="Gao C.H."/>
        </authorList>
    </citation>
    <scope>NUCLEOTIDE SEQUENCE [LARGE SCALE GENOMIC DNA]</scope>
    <source>
        <strain evidence="5 6">SH3</strain>
    </source>
</reference>
<sequence>MLTNINTSFSLNGTSIIVGLNGSGKTTLLNIITTLTKPDFGNVFINNNALGDPNYKKEIFFIPSDFFLPEYMTGEEYFLFVSSIYNQEFINDKNYFYILSELFDIYSFLRNTIETYSYGMKKKLQICIALTIKTNFLLADELTNGLDFEAKILLEHLIKEQEKTRKIILVSHSMDFISKFSDDIRILEKGKLSMYEGNISLLEKYLISKGDLCGKIKIIEQYNNS</sequence>
<dbReference type="PROSITE" id="PS00211">
    <property type="entry name" value="ABC_TRANSPORTER_1"/>
    <property type="match status" value="1"/>
</dbReference>
<keyword evidence="6" id="KW-1185">Reference proteome</keyword>
<dbReference type="AlphaFoldDB" id="A0A7U7PXR6"/>
<dbReference type="RefSeq" id="WP_048657563.1">
    <property type="nucleotide sequence ID" value="NZ_AP018562.1"/>
</dbReference>
<evidence type="ECO:0000259" key="4">
    <source>
        <dbReference type="PROSITE" id="PS50893"/>
    </source>
</evidence>
<accession>A0A7U7PXR6</accession>
<gene>
    <name evidence="5" type="ORF">BN1326_150302</name>
</gene>
<name>A0A7U7PXR6_9STAP</name>
<dbReference type="PANTHER" id="PTHR42939:SF1">
    <property type="entry name" value="ABC TRANSPORTER ATP-BINDING PROTEIN ALBC-RELATED"/>
    <property type="match status" value="1"/>
</dbReference>
<dbReference type="InterPro" id="IPR051782">
    <property type="entry name" value="ABC_Transporter_VariousFunc"/>
</dbReference>
<proteinExistence type="predicted"/>
<evidence type="ECO:0000256" key="3">
    <source>
        <dbReference type="ARBA" id="ARBA00022840"/>
    </source>
</evidence>
<feature type="domain" description="ABC transporter" evidence="4">
    <location>
        <begin position="1"/>
        <end position="214"/>
    </location>
</feature>
<dbReference type="GO" id="GO:0005524">
    <property type="term" value="F:ATP binding"/>
    <property type="evidence" value="ECO:0007669"/>
    <property type="project" value="UniProtKB-KW"/>
</dbReference>
<dbReference type="PANTHER" id="PTHR42939">
    <property type="entry name" value="ABC TRANSPORTER ATP-BINDING PROTEIN ALBC-RELATED"/>
    <property type="match status" value="1"/>
</dbReference>
<keyword evidence="1" id="KW-0813">Transport</keyword>